<evidence type="ECO:0000313" key="1">
    <source>
        <dbReference type="EMBL" id="ABO07757.1"/>
    </source>
</evidence>
<accession>A3MSZ0</accession>
<evidence type="ECO:0000313" key="2">
    <source>
        <dbReference type="Proteomes" id="UP000001431"/>
    </source>
</evidence>
<dbReference type="GeneID" id="4910012"/>
<dbReference type="eggNOG" id="arCOG05615">
    <property type="taxonomic scope" value="Archaea"/>
</dbReference>
<keyword evidence="2" id="KW-1185">Reference proteome</keyword>
<organism evidence="1 2">
    <name type="scientific">Pyrobaculum calidifontis (strain DSM 21063 / JCM 11548 / VA1)</name>
    <dbReference type="NCBI Taxonomy" id="410359"/>
    <lineage>
        <taxon>Archaea</taxon>
        <taxon>Thermoproteota</taxon>
        <taxon>Thermoprotei</taxon>
        <taxon>Thermoproteales</taxon>
        <taxon>Thermoproteaceae</taxon>
        <taxon>Pyrobaculum</taxon>
    </lineage>
</organism>
<dbReference type="Proteomes" id="UP000001431">
    <property type="component" value="Chromosome"/>
</dbReference>
<protein>
    <submittedName>
        <fullName evidence="1">Uncharacterized protein</fullName>
    </submittedName>
</protein>
<dbReference type="OrthoDB" id="29253at2157"/>
<dbReference type="STRING" id="410359.Pcal_0322"/>
<proteinExistence type="predicted"/>
<name>A3MSZ0_PYRCJ</name>
<dbReference type="AlphaFoldDB" id="A3MSZ0"/>
<gene>
    <name evidence="1" type="ordered locus">Pcal_0322</name>
</gene>
<sequence length="221" mass="24074">MWSTAFGLVALAVVLFVATYAALHTPTLATVNLADQLYAAKTALNMLDAFNAYANYSAFQNAAPNAVLVKDVVVCPPGLGKPLAVAVPVGYKLSSEGRNVRYQLYVNLASCRNVTTPWGEPAALYEVELIHSLDFLPWLDVVAVPVENLTQYLLSINYGAPLLGRLSAYPAAKAQWAMVYYGNVTKLYIVAPQSTPLIYIVDYPLRLPLACPEVIQRLFSC</sequence>
<dbReference type="KEGG" id="pcl:Pcal_0322"/>
<dbReference type="EMBL" id="CP000561">
    <property type="protein sequence ID" value="ABO07757.1"/>
    <property type="molecule type" value="Genomic_DNA"/>
</dbReference>
<dbReference type="RefSeq" id="WP_011849014.1">
    <property type="nucleotide sequence ID" value="NC_009073.1"/>
</dbReference>
<reference evidence="1" key="1">
    <citation type="submission" date="2007-02" db="EMBL/GenBank/DDBJ databases">
        <title>Complete sequence of Pyrobaculum calidifontis JCM 11548.</title>
        <authorList>
            <consortium name="US DOE Joint Genome Institute"/>
            <person name="Copeland A."/>
            <person name="Lucas S."/>
            <person name="Lapidus A."/>
            <person name="Barry K."/>
            <person name="Glavina del Rio T."/>
            <person name="Dalin E."/>
            <person name="Tice H."/>
            <person name="Pitluck S."/>
            <person name="Chain P."/>
            <person name="Malfatti S."/>
            <person name="Shin M."/>
            <person name="Vergez L."/>
            <person name="Schmutz J."/>
            <person name="Larimer F."/>
            <person name="Land M."/>
            <person name="Hauser L."/>
            <person name="Kyrpides N."/>
            <person name="Mikhailova N."/>
            <person name="Cozen A.E."/>
            <person name="Fitz-Gibbon S.T."/>
            <person name="House C.H."/>
            <person name="Saltikov C."/>
            <person name="Lowe T.M."/>
            <person name="Richardson P."/>
        </authorList>
    </citation>
    <scope>NUCLEOTIDE SEQUENCE [LARGE SCALE GENOMIC DNA]</scope>
    <source>
        <strain evidence="1">JCM 11548</strain>
    </source>
</reference>
<dbReference type="HOGENOM" id="CLU_1060145_0_0_2"/>